<evidence type="ECO:0000256" key="1">
    <source>
        <dbReference type="ARBA" id="ARBA00022801"/>
    </source>
</evidence>
<dbReference type="GO" id="GO:0019748">
    <property type="term" value="P:secondary metabolic process"/>
    <property type="evidence" value="ECO:0007669"/>
    <property type="project" value="TreeGrafter"/>
</dbReference>
<dbReference type="OrthoDB" id="414698at2759"/>
<sequence>MASMTLCPQDRASAGLQERRFKVLCLHGIGTNGDIFEAQTASLRYHLGPQSLYEFEFLDGSYPWPAHPAVAAVYGAEQVYLSYHDGSAPSALETLDQLAAYVLEDGPFDAIMGFSMGSSLAATLLLRPHNLASDRPNWATARAMIRSAIFLSGIRPLNIMELQDDKVARAKREDVGPHSRWSYIEIPTVHVWSCNDSEIPGESRALADMCVEDKRVELLHSAGHAIPSEGLELESAAAAIRRLLQGTAG</sequence>
<dbReference type="InterPro" id="IPR050593">
    <property type="entry name" value="LovG"/>
</dbReference>
<organism evidence="3 4">
    <name type="scientific">Cytospora chrysosperma</name>
    <name type="common">Cytospora canker fungus</name>
    <name type="synonym">Sphaeria chrysosperma</name>
    <dbReference type="NCBI Taxonomy" id="252740"/>
    <lineage>
        <taxon>Eukaryota</taxon>
        <taxon>Fungi</taxon>
        <taxon>Dikarya</taxon>
        <taxon>Ascomycota</taxon>
        <taxon>Pezizomycotina</taxon>
        <taxon>Sordariomycetes</taxon>
        <taxon>Sordariomycetidae</taxon>
        <taxon>Diaporthales</taxon>
        <taxon>Cytosporaceae</taxon>
        <taxon>Cytospora</taxon>
    </lineage>
</organism>
<comment type="caution">
    <text evidence="3">The sequence shown here is derived from an EMBL/GenBank/DDBJ whole genome shotgun (WGS) entry which is preliminary data.</text>
</comment>
<accession>A0A423VAA8</accession>
<keyword evidence="1" id="KW-0378">Hydrolase</keyword>
<dbReference type="EMBL" id="LJZO01000076">
    <property type="protein sequence ID" value="ROV87758.1"/>
    <property type="molecule type" value="Genomic_DNA"/>
</dbReference>
<dbReference type="InterPro" id="IPR029058">
    <property type="entry name" value="AB_hydrolase_fold"/>
</dbReference>
<dbReference type="Proteomes" id="UP000284375">
    <property type="component" value="Unassembled WGS sequence"/>
</dbReference>
<keyword evidence="4" id="KW-1185">Reference proteome</keyword>
<dbReference type="AlphaFoldDB" id="A0A423VAA8"/>
<dbReference type="GO" id="GO:0005737">
    <property type="term" value="C:cytoplasm"/>
    <property type="evidence" value="ECO:0007669"/>
    <property type="project" value="TreeGrafter"/>
</dbReference>
<dbReference type="PANTHER" id="PTHR48070:SF7">
    <property type="entry name" value="SERINE HYDROLASE FSH DOMAIN-CONTAINING PROTEIN-RELATED"/>
    <property type="match status" value="1"/>
</dbReference>
<protein>
    <recommendedName>
        <fullName evidence="2">Serine hydrolase domain-containing protein</fullName>
    </recommendedName>
</protein>
<evidence type="ECO:0000313" key="3">
    <source>
        <dbReference type="EMBL" id="ROV87758.1"/>
    </source>
</evidence>
<feature type="domain" description="Serine hydrolase" evidence="2">
    <location>
        <begin position="20"/>
        <end position="230"/>
    </location>
</feature>
<proteinExistence type="predicted"/>
<dbReference type="PANTHER" id="PTHR48070">
    <property type="entry name" value="ESTERASE OVCA2"/>
    <property type="match status" value="1"/>
</dbReference>
<dbReference type="GO" id="GO:0016787">
    <property type="term" value="F:hydrolase activity"/>
    <property type="evidence" value="ECO:0007669"/>
    <property type="project" value="UniProtKB-KW"/>
</dbReference>
<reference evidence="3 4" key="1">
    <citation type="submission" date="2015-09" db="EMBL/GenBank/DDBJ databases">
        <title>Host preference determinants of Valsa canker pathogens revealed by comparative genomics.</title>
        <authorList>
            <person name="Yin Z."/>
            <person name="Huang L."/>
        </authorList>
    </citation>
    <scope>NUCLEOTIDE SEQUENCE [LARGE SCALE GENOMIC DNA]</scope>
    <source>
        <strain evidence="3 4">YSFL</strain>
    </source>
</reference>
<dbReference type="SUPFAM" id="SSF53474">
    <property type="entry name" value="alpha/beta-Hydrolases"/>
    <property type="match status" value="1"/>
</dbReference>
<evidence type="ECO:0000259" key="2">
    <source>
        <dbReference type="Pfam" id="PF03959"/>
    </source>
</evidence>
<name>A0A423VAA8_CYTCH</name>
<dbReference type="Gene3D" id="3.40.50.1820">
    <property type="entry name" value="alpha/beta hydrolase"/>
    <property type="match status" value="1"/>
</dbReference>
<dbReference type="InterPro" id="IPR005645">
    <property type="entry name" value="FSH-like_dom"/>
</dbReference>
<dbReference type="Pfam" id="PF03959">
    <property type="entry name" value="FSH1"/>
    <property type="match status" value="1"/>
</dbReference>
<dbReference type="GO" id="GO:0005634">
    <property type="term" value="C:nucleus"/>
    <property type="evidence" value="ECO:0007669"/>
    <property type="project" value="TreeGrafter"/>
</dbReference>
<gene>
    <name evidence="3" type="ORF">VSDG_09708</name>
</gene>
<evidence type="ECO:0000313" key="4">
    <source>
        <dbReference type="Proteomes" id="UP000284375"/>
    </source>
</evidence>